<reference evidence="1" key="1">
    <citation type="submission" date="2021-01" db="EMBL/GenBank/DDBJ databases">
        <title>Whole genome shotgun sequence of Virgisporangium ochraceum NBRC 16418.</title>
        <authorList>
            <person name="Komaki H."/>
            <person name="Tamura T."/>
        </authorList>
    </citation>
    <scope>NUCLEOTIDE SEQUENCE</scope>
    <source>
        <strain evidence="1">NBRC 16418</strain>
    </source>
</reference>
<dbReference type="EMBL" id="BOPH01000010">
    <property type="protein sequence ID" value="GIJ65793.1"/>
    <property type="molecule type" value="Genomic_DNA"/>
</dbReference>
<organism evidence="1 2">
    <name type="scientific">Virgisporangium ochraceum</name>
    <dbReference type="NCBI Taxonomy" id="65505"/>
    <lineage>
        <taxon>Bacteria</taxon>
        <taxon>Bacillati</taxon>
        <taxon>Actinomycetota</taxon>
        <taxon>Actinomycetes</taxon>
        <taxon>Micromonosporales</taxon>
        <taxon>Micromonosporaceae</taxon>
        <taxon>Virgisporangium</taxon>
    </lineage>
</organism>
<accession>A0A8J3ZMY5</accession>
<comment type="caution">
    <text evidence="1">The sequence shown here is derived from an EMBL/GenBank/DDBJ whole genome shotgun (WGS) entry which is preliminary data.</text>
</comment>
<keyword evidence="2" id="KW-1185">Reference proteome</keyword>
<evidence type="ECO:0000313" key="1">
    <source>
        <dbReference type="EMBL" id="GIJ65793.1"/>
    </source>
</evidence>
<evidence type="ECO:0000313" key="2">
    <source>
        <dbReference type="Proteomes" id="UP000635606"/>
    </source>
</evidence>
<proteinExistence type="predicted"/>
<dbReference type="AlphaFoldDB" id="A0A8J3ZMY5"/>
<protein>
    <submittedName>
        <fullName evidence="1">Uncharacterized protein</fullName>
    </submittedName>
</protein>
<name>A0A8J3ZMY5_9ACTN</name>
<dbReference type="Proteomes" id="UP000635606">
    <property type="component" value="Unassembled WGS sequence"/>
</dbReference>
<gene>
    <name evidence="1" type="ORF">Voc01_007100</name>
</gene>
<sequence>MLTRPFTGITAVRIFSFRSDAFGVGDDCCRFGPPAAAAASLSPDRDPRFFRPGVHPVVAATASINAMAVSFCRLPRRQTSVFRIRSVPPRVDACRFNGRKPSNCPQPVNTLLDRRVRVVLVRWVRAATRRKARSHPRCESCARASPGTNEVCLS</sequence>